<feature type="domain" description="VanZ-like" evidence="2">
    <location>
        <begin position="40"/>
        <end position="161"/>
    </location>
</feature>
<organism evidence="3 4">
    <name type="scientific">Limosilactobacillus alvi</name>
    <dbReference type="NCBI Taxonomy" id="990412"/>
    <lineage>
        <taxon>Bacteria</taxon>
        <taxon>Bacillati</taxon>
        <taxon>Bacillota</taxon>
        <taxon>Bacilli</taxon>
        <taxon>Lactobacillales</taxon>
        <taxon>Lactobacillaceae</taxon>
        <taxon>Limosilactobacillus</taxon>
    </lineage>
</organism>
<evidence type="ECO:0000313" key="4">
    <source>
        <dbReference type="Proteomes" id="UP000776629"/>
    </source>
</evidence>
<dbReference type="EMBL" id="JACJJQ010000008">
    <property type="protein sequence ID" value="MBM6753688.1"/>
    <property type="molecule type" value="Genomic_DNA"/>
</dbReference>
<keyword evidence="1" id="KW-0472">Membrane</keyword>
<evidence type="ECO:0000313" key="3">
    <source>
        <dbReference type="EMBL" id="MBM6753688.1"/>
    </source>
</evidence>
<keyword evidence="1" id="KW-1133">Transmembrane helix</keyword>
<reference evidence="3 4" key="1">
    <citation type="journal article" date="2021" name="Sci. Rep.">
        <title>The distribution of antibiotic resistance genes in chicken gut microbiota commensals.</title>
        <authorList>
            <person name="Juricova H."/>
            <person name="Matiasovicova J."/>
            <person name="Kubasova T."/>
            <person name="Cejkova D."/>
            <person name="Rychlik I."/>
        </authorList>
    </citation>
    <scope>NUCLEOTIDE SEQUENCE [LARGE SCALE GENOMIC DNA]</scope>
    <source>
        <strain evidence="3 4">An810</strain>
    </source>
</reference>
<dbReference type="Proteomes" id="UP000776629">
    <property type="component" value="Unassembled WGS sequence"/>
</dbReference>
<feature type="transmembrane region" description="Helical" evidence="1">
    <location>
        <begin position="144"/>
        <end position="161"/>
    </location>
</feature>
<dbReference type="PROSITE" id="PS51257">
    <property type="entry name" value="PROKAR_LIPOPROTEIN"/>
    <property type="match status" value="1"/>
</dbReference>
<dbReference type="InterPro" id="IPR006976">
    <property type="entry name" value="VanZ-like"/>
</dbReference>
<sequence>MGLKWFPLIIVMIILLSCYGHVFRQTNRKFWQNVTVYSCLVYLLVLCWLVFTPVGPQMPDSYKSLMYFHGVPYNLRPLQNIDPEFVANIFMTFPLGCYVYCWRPRLKSWNLLLIALTPGLIIESTQFISDLLVGNHRVADIDDVITNTLGVLIGYGIFWLLSKTPGERLLNYFRLEK</sequence>
<feature type="transmembrane region" description="Helical" evidence="1">
    <location>
        <begin position="85"/>
        <end position="102"/>
    </location>
</feature>
<dbReference type="PANTHER" id="PTHR36834:SF1">
    <property type="entry name" value="INTEGRAL MEMBRANE PROTEIN"/>
    <property type="match status" value="1"/>
</dbReference>
<keyword evidence="4" id="KW-1185">Reference proteome</keyword>
<feature type="transmembrane region" description="Helical" evidence="1">
    <location>
        <begin position="109"/>
        <end position="129"/>
    </location>
</feature>
<name>A0ABS2EMN7_9LACO</name>
<proteinExistence type="predicted"/>
<comment type="caution">
    <text evidence="3">The sequence shown here is derived from an EMBL/GenBank/DDBJ whole genome shotgun (WGS) entry which is preliminary data.</text>
</comment>
<keyword evidence="1" id="KW-0812">Transmembrane</keyword>
<dbReference type="PANTHER" id="PTHR36834">
    <property type="entry name" value="MEMBRANE PROTEIN-RELATED"/>
    <property type="match status" value="1"/>
</dbReference>
<dbReference type="Pfam" id="PF04892">
    <property type="entry name" value="VanZ"/>
    <property type="match status" value="1"/>
</dbReference>
<evidence type="ECO:0000259" key="2">
    <source>
        <dbReference type="Pfam" id="PF04892"/>
    </source>
</evidence>
<evidence type="ECO:0000256" key="1">
    <source>
        <dbReference type="SAM" id="Phobius"/>
    </source>
</evidence>
<feature type="transmembrane region" description="Helical" evidence="1">
    <location>
        <begin position="34"/>
        <end position="51"/>
    </location>
</feature>
<feature type="transmembrane region" description="Helical" evidence="1">
    <location>
        <begin position="6"/>
        <end position="22"/>
    </location>
</feature>
<gene>
    <name evidence="3" type="ORF">H5993_02785</name>
</gene>
<dbReference type="InterPro" id="IPR053150">
    <property type="entry name" value="Teicoplanin_resist-assoc"/>
</dbReference>
<accession>A0ABS2EMN7</accession>
<protein>
    <submittedName>
        <fullName evidence="3">VanZ family protein</fullName>
    </submittedName>
</protein>
<dbReference type="RefSeq" id="WP_204776131.1">
    <property type="nucleotide sequence ID" value="NZ_JACJJQ010000008.1"/>
</dbReference>